<dbReference type="EMBL" id="PXOT01000010">
    <property type="protein sequence ID" value="PSG94473.1"/>
    <property type="molecule type" value="Genomic_DNA"/>
</dbReference>
<accession>A0A2T1NNK5</accession>
<dbReference type="Pfam" id="PF13571">
    <property type="entry name" value="DUF4133"/>
    <property type="match status" value="1"/>
</dbReference>
<evidence type="ECO:0008006" key="4">
    <source>
        <dbReference type="Google" id="ProtNLM"/>
    </source>
</evidence>
<comment type="caution">
    <text evidence="2">The sequence shown here is derived from an EMBL/GenBank/DDBJ whole genome shotgun (WGS) entry which is preliminary data.</text>
</comment>
<evidence type="ECO:0000313" key="3">
    <source>
        <dbReference type="Proteomes" id="UP000238430"/>
    </source>
</evidence>
<organism evidence="2 3">
    <name type="scientific">Mesoflavibacter zeaxanthinifaciens subsp. sabulilitoris</name>
    <dbReference type="NCBI Taxonomy" id="1520893"/>
    <lineage>
        <taxon>Bacteria</taxon>
        <taxon>Pseudomonadati</taxon>
        <taxon>Bacteroidota</taxon>
        <taxon>Flavobacteriia</taxon>
        <taxon>Flavobacteriales</taxon>
        <taxon>Flavobacteriaceae</taxon>
        <taxon>Mesoflavibacter</taxon>
    </lineage>
</organism>
<evidence type="ECO:0000313" key="2">
    <source>
        <dbReference type="EMBL" id="PSG94473.1"/>
    </source>
</evidence>
<dbReference type="InterPro" id="IPR025407">
    <property type="entry name" value="DUF4133"/>
</dbReference>
<keyword evidence="1" id="KW-0472">Membrane</keyword>
<feature type="transmembrane region" description="Helical" evidence="1">
    <location>
        <begin position="28"/>
        <end position="46"/>
    </location>
</feature>
<keyword evidence="3" id="KW-1185">Reference proteome</keyword>
<dbReference type="RefSeq" id="WP_106676216.1">
    <property type="nucleotide sequence ID" value="NZ_JACHWV010000010.1"/>
</dbReference>
<dbReference type="AlphaFoldDB" id="A0A2T1NNK5"/>
<dbReference type="OrthoDB" id="1178566at2"/>
<proteinExistence type="predicted"/>
<feature type="transmembrane region" description="Helical" evidence="1">
    <location>
        <begin position="52"/>
        <end position="70"/>
    </location>
</feature>
<dbReference type="Proteomes" id="UP000238430">
    <property type="component" value="Unassembled WGS sequence"/>
</dbReference>
<gene>
    <name evidence="2" type="ORF">C7H61_00640</name>
</gene>
<evidence type="ECO:0000256" key="1">
    <source>
        <dbReference type="SAM" id="Phobius"/>
    </source>
</evidence>
<sequence>MKKPILIRKGLQKEVLFMNLKASYINKFLIGALISIFIAFALSLVIPTLIALVIGVTILIIMFLFMLFYSKTYGEKGFSKKIADSSKPNHLKRINNYKSCMIWIKQ</sequence>
<reference evidence="2 3" key="1">
    <citation type="submission" date="2018-03" db="EMBL/GenBank/DDBJ databases">
        <title>Mesoflavibacter sp. HG37 and Mesoflavibacter sp. HG96 sp.nov., two marine bacteria isolated from seawater of Western Pacific Ocean.</title>
        <authorList>
            <person name="Cheng H."/>
            <person name="Wu Y.-H."/>
            <person name="Guo L.-L."/>
            <person name="Xu X.-W."/>
        </authorList>
    </citation>
    <scope>NUCLEOTIDE SEQUENCE [LARGE SCALE GENOMIC DNA]</scope>
    <source>
        <strain evidence="2 3">KCTC 42117</strain>
    </source>
</reference>
<name>A0A2T1NNK5_9FLAO</name>
<keyword evidence="1" id="KW-1133">Transmembrane helix</keyword>
<keyword evidence="1" id="KW-0812">Transmembrane</keyword>
<protein>
    <recommendedName>
        <fullName evidence="4">DUF4133 domain-containing protein</fullName>
    </recommendedName>
</protein>